<dbReference type="GO" id="GO:0004500">
    <property type="term" value="F:dopamine beta-monooxygenase activity"/>
    <property type="evidence" value="ECO:0007669"/>
    <property type="project" value="InterPro"/>
</dbReference>
<dbReference type="InterPro" id="IPR005018">
    <property type="entry name" value="DOMON_domain"/>
</dbReference>
<keyword evidence="2" id="KW-1015">Disulfide bond</keyword>
<dbReference type="OrthoDB" id="19261at2759"/>
<dbReference type="Gene3D" id="2.60.120.230">
    <property type="match status" value="1"/>
</dbReference>
<dbReference type="GO" id="GO:0042421">
    <property type="term" value="P:norepinephrine biosynthetic process"/>
    <property type="evidence" value="ECO:0007669"/>
    <property type="project" value="TreeGrafter"/>
</dbReference>
<dbReference type="PANTHER" id="PTHR10157">
    <property type="entry name" value="DOPAMINE BETA HYDROXYLASE RELATED"/>
    <property type="match status" value="1"/>
</dbReference>
<keyword evidence="7" id="KW-0503">Monooxygenase</keyword>
<dbReference type="EMBL" id="LNIX01000019">
    <property type="protein sequence ID" value="OXA44492.1"/>
    <property type="molecule type" value="Genomic_DNA"/>
</dbReference>
<comment type="similarity">
    <text evidence="1">Belongs to the copper type II ascorbate-dependent monooxygenase family.</text>
</comment>
<dbReference type="GO" id="GO:0042420">
    <property type="term" value="P:dopamine catabolic process"/>
    <property type="evidence" value="ECO:0007669"/>
    <property type="project" value="TreeGrafter"/>
</dbReference>
<keyword evidence="5" id="KW-0732">Signal</keyword>
<feature type="chain" id="PRO_5012126869" evidence="5">
    <location>
        <begin position="18"/>
        <end position="632"/>
    </location>
</feature>
<dbReference type="SUPFAM" id="SSF49742">
    <property type="entry name" value="PHM/PNGase F"/>
    <property type="match status" value="2"/>
</dbReference>
<protein>
    <submittedName>
        <fullName evidence="7">DBH-like monooxygenase protein 1</fullName>
    </submittedName>
</protein>
<sequence>MQKNVIFLLLTIPASLALSIPRDYINQETLDGEGKLILRWEVIGDTIEFELEAESLGFVGFGISPSGTMTDADIFIAGVKEDGTVYSGDYHGVGEMAPVLDAKSDWELIYASEEVSENKTILRFSRLLNTCDDEDYPIGNDTNRIIWALGSTDTITYHGPTTRGTKSTNLIHTAAPEMDVTALANFTVSVTTTMPALDTSYWCTFHKGPILSGKHHVVAHTHHFVIYNCKVPTGSNQTEEEIFDEFTYENGVIGDHCHSTQTLPVALCQSVMYTWAKGGKMMIFPDNVGFPIGEHGAIPHYYMLEIHYDNPALIEGLRFESGLAMYYTDELRPIDAGIIALGQMVDVGLTVPPMTDNFKVVGHCSPECTRTGIRPEGITVFASMQHSHKSGRKMRTRHFRGNLELPWLDYDDHYDFDFQQNKILLQPRILLPGDQLSVECTYSSSWKNGEAVIGGYSTYEEMCQNLIWYWPSAGMSCMSSYDVSKHLADFGVETYHKVQEATGTRYHIDTPVELAGDFFDLVSYKFNWTKEFQDAYSLERLNGPQISGCNGQVVETRYPEGLIEYVPEDVCNPEQVTTNPTVPTSTLVTTPTDVTTPTIPTTTGNGDSSAGKFEGFVVLQVTAVILSSLILS</sequence>
<dbReference type="PRINTS" id="PR00767">
    <property type="entry name" value="DBMONOXGNASE"/>
</dbReference>
<comment type="caution">
    <text evidence="7">The sequence shown here is derived from an EMBL/GenBank/DDBJ whole genome shotgun (WGS) entry which is preliminary data.</text>
</comment>
<accession>A0A226DG24</accession>
<proteinExistence type="inferred from homology"/>
<dbReference type="InterPro" id="IPR008977">
    <property type="entry name" value="PHM/PNGase_F_dom_sf"/>
</dbReference>
<dbReference type="Pfam" id="PF01082">
    <property type="entry name" value="Cu2_monooxygen"/>
    <property type="match status" value="1"/>
</dbReference>
<dbReference type="FunFam" id="2.60.120.230:FF:000001">
    <property type="entry name" value="Monooxygenase, DBH-like 1"/>
    <property type="match status" value="1"/>
</dbReference>
<evidence type="ECO:0000256" key="2">
    <source>
        <dbReference type="ARBA" id="ARBA00023157"/>
    </source>
</evidence>
<evidence type="ECO:0000313" key="7">
    <source>
        <dbReference type="EMBL" id="OXA44492.1"/>
    </source>
</evidence>
<keyword evidence="8" id="KW-1185">Reference proteome</keyword>
<evidence type="ECO:0000259" key="6">
    <source>
        <dbReference type="PROSITE" id="PS50836"/>
    </source>
</evidence>
<feature type="compositionally biased region" description="Low complexity" evidence="4">
    <location>
        <begin position="576"/>
        <end position="603"/>
    </location>
</feature>
<dbReference type="InterPro" id="IPR014784">
    <property type="entry name" value="Cu2_ascorb_mOase-like_C"/>
</dbReference>
<dbReference type="OMA" id="WELIYAS"/>
<dbReference type="SMART" id="SM00664">
    <property type="entry name" value="DoH"/>
    <property type="match status" value="1"/>
</dbReference>
<keyword evidence="7" id="KW-0560">Oxidoreductase</keyword>
<gene>
    <name evidence="7" type="ORF">Fcan01_20612</name>
</gene>
<dbReference type="CDD" id="cd09631">
    <property type="entry name" value="DOMON_DOH"/>
    <property type="match status" value="1"/>
</dbReference>
<keyword evidence="3" id="KW-0325">Glycoprotein</keyword>
<evidence type="ECO:0000256" key="1">
    <source>
        <dbReference type="ARBA" id="ARBA00010676"/>
    </source>
</evidence>
<organism evidence="7 8">
    <name type="scientific">Folsomia candida</name>
    <name type="common">Springtail</name>
    <dbReference type="NCBI Taxonomy" id="158441"/>
    <lineage>
        <taxon>Eukaryota</taxon>
        <taxon>Metazoa</taxon>
        <taxon>Ecdysozoa</taxon>
        <taxon>Arthropoda</taxon>
        <taxon>Hexapoda</taxon>
        <taxon>Collembola</taxon>
        <taxon>Entomobryomorpha</taxon>
        <taxon>Isotomoidea</taxon>
        <taxon>Isotomidae</taxon>
        <taxon>Proisotominae</taxon>
        <taxon>Folsomia</taxon>
    </lineage>
</organism>
<dbReference type="Pfam" id="PF03351">
    <property type="entry name" value="DOMON"/>
    <property type="match status" value="1"/>
</dbReference>
<evidence type="ECO:0000313" key="8">
    <source>
        <dbReference type="Proteomes" id="UP000198287"/>
    </source>
</evidence>
<feature type="signal peptide" evidence="5">
    <location>
        <begin position="1"/>
        <end position="17"/>
    </location>
</feature>
<dbReference type="GO" id="GO:0005507">
    <property type="term" value="F:copper ion binding"/>
    <property type="evidence" value="ECO:0007669"/>
    <property type="project" value="InterPro"/>
</dbReference>
<evidence type="ECO:0000256" key="3">
    <source>
        <dbReference type="ARBA" id="ARBA00023180"/>
    </source>
</evidence>
<reference evidence="7 8" key="1">
    <citation type="submission" date="2015-12" db="EMBL/GenBank/DDBJ databases">
        <title>The genome of Folsomia candida.</title>
        <authorList>
            <person name="Faddeeva A."/>
            <person name="Derks M.F."/>
            <person name="Anvar Y."/>
            <person name="Smit S."/>
            <person name="Van Straalen N."/>
            <person name="Roelofs D."/>
        </authorList>
    </citation>
    <scope>NUCLEOTIDE SEQUENCE [LARGE SCALE GENOMIC DNA]</scope>
    <source>
        <strain evidence="7 8">VU population</strain>
        <tissue evidence="7">Whole body</tissue>
    </source>
</reference>
<evidence type="ECO:0000256" key="5">
    <source>
        <dbReference type="SAM" id="SignalP"/>
    </source>
</evidence>
<dbReference type="InterPro" id="IPR036939">
    <property type="entry name" value="Cu2_ascorb_mOase_N_sf"/>
</dbReference>
<dbReference type="PROSITE" id="PS50836">
    <property type="entry name" value="DOMON"/>
    <property type="match status" value="1"/>
</dbReference>
<feature type="region of interest" description="Disordered" evidence="4">
    <location>
        <begin position="575"/>
        <end position="606"/>
    </location>
</feature>
<dbReference type="Pfam" id="PF03712">
    <property type="entry name" value="Cu2_monoox_C"/>
    <property type="match status" value="1"/>
</dbReference>
<dbReference type="InterPro" id="IPR024548">
    <property type="entry name" value="Cu2_monoox_C"/>
</dbReference>
<dbReference type="PANTHER" id="PTHR10157:SF23">
    <property type="entry name" value="MOXD1 HOMOLOG 1"/>
    <property type="match status" value="1"/>
</dbReference>
<dbReference type="InterPro" id="IPR028460">
    <property type="entry name" value="Tbh/DBH"/>
</dbReference>
<evidence type="ECO:0000256" key="4">
    <source>
        <dbReference type="SAM" id="MobiDB-lite"/>
    </source>
</evidence>
<dbReference type="Gene3D" id="2.60.120.310">
    <property type="entry name" value="Copper type II, ascorbate-dependent monooxygenase, N-terminal domain"/>
    <property type="match status" value="1"/>
</dbReference>
<dbReference type="Proteomes" id="UP000198287">
    <property type="component" value="Unassembled WGS sequence"/>
</dbReference>
<dbReference type="SUPFAM" id="SSF49344">
    <property type="entry name" value="CBD9-like"/>
    <property type="match status" value="1"/>
</dbReference>
<dbReference type="GO" id="GO:0006589">
    <property type="term" value="P:octopamine biosynthetic process"/>
    <property type="evidence" value="ECO:0007669"/>
    <property type="project" value="TreeGrafter"/>
</dbReference>
<dbReference type="AlphaFoldDB" id="A0A226DG24"/>
<dbReference type="GO" id="GO:0030667">
    <property type="term" value="C:secretory granule membrane"/>
    <property type="evidence" value="ECO:0007669"/>
    <property type="project" value="TreeGrafter"/>
</dbReference>
<name>A0A226DG24_FOLCA</name>
<feature type="domain" description="DOMON" evidence="6">
    <location>
        <begin position="34"/>
        <end position="150"/>
    </location>
</feature>
<dbReference type="InterPro" id="IPR000323">
    <property type="entry name" value="Cu2_ascorb_mOase_N"/>
</dbReference>
<dbReference type="InterPro" id="IPR045266">
    <property type="entry name" value="DOH_DOMON"/>
</dbReference>
<dbReference type="InterPro" id="IPR000945">
    <property type="entry name" value="DBH-like"/>
</dbReference>
<dbReference type="GO" id="GO:0005615">
    <property type="term" value="C:extracellular space"/>
    <property type="evidence" value="ECO:0007669"/>
    <property type="project" value="TreeGrafter"/>
</dbReference>